<dbReference type="InterPro" id="IPR001296">
    <property type="entry name" value="Glyco_trans_1"/>
</dbReference>
<evidence type="ECO:0000313" key="6">
    <source>
        <dbReference type="Proteomes" id="UP001596142"/>
    </source>
</evidence>
<sequence length="376" mass="43118">MTKAVVLTTVHPAYDGRIYYKQCRTLKRAGYDVELIAPEPEEYEDQEVPIVPLPKAGSRLSRLLLSLKAVKAARKRKGDIYHFHDPELLPAGVLLRILTRKPVIFDVHEHYPNAIMSKPYLSKPARVMMKKVFEVTERVLLPFLSGIVVTTEEIGERYKKYRHCKVENYPLNELFPAPDLSMKDATQLVYVGGITEIRGAAELIEGFAKVVKARPDAHLTFVGFFQSAEFEKRIMELINSLEIEDHVTFTGKVSYQKVHEYLEHSSIGLLPYLPVPNHVVCLPNKLFEYMATGLAVVSSDFPNYRKVVTDYHTGELVNPESPEEIADGMLKLMEDEKELKEIQKRALKAFEESYSWESEGRVLLRFYEELLSKQKK</sequence>
<evidence type="ECO:0000313" key="5">
    <source>
        <dbReference type="EMBL" id="MFC5711461.1"/>
    </source>
</evidence>
<dbReference type="PANTHER" id="PTHR12526:SF629">
    <property type="entry name" value="TEICHURONIC ACID BIOSYNTHESIS GLYCOSYLTRANSFERASE TUAH-RELATED"/>
    <property type="match status" value="1"/>
</dbReference>
<evidence type="ECO:0000256" key="2">
    <source>
        <dbReference type="ARBA" id="ARBA00022679"/>
    </source>
</evidence>
<dbReference type="EMBL" id="JBHSOZ010000002">
    <property type="protein sequence ID" value="MFC5711461.1"/>
    <property type="molecule type" value="Genomic_DNA"/>
</dbReference>
<dbReference type="RefSeq" id="WP_385937745.1">
    <property type="nucleotide sequence ID" value="NZ_JBHSOZ010000002.1"/>
</dbReference>
<evidence type="ECO:0000259" key="4">
    <source>
        <dbReference type="Pfam" id="PF13439"/>
    </source>
</evidence>
<feature type="domain" description="Glycosyl transferase family 1" evidence="3">
    <location>
        <begin position="183"/>
        <end position="347"/>
    </location>
</feature>
<dbReference type="CDD" id="cd03801">
    <property type="entry name" value="GT4_PimA-like"/>
    <property type="match status" value="1"/>
</dbReference>
<dbReference type="InterPro" id="IPR028098">
    <property type="entry name" value="Glyco_trans_4-like_N"/>
</dbReference>
<proteinExistence type="predicted"/>
<keyword evidence="1 5" id="KW-0328">Glycosyltransferase</keyword>
<evidence type="ECO:0000256" key="1">
    <source>
        <dbReference type="ARBA" id="ARBA00022676"/>
    </source>
</evidence>
<keyword evidence="6" id="KW-1185">Reference proteome</keyword>
<dbReference type="EC" id="2.4.-.-" evidence="5"/>
<dbReference type="Pfam" id="PF13439">
    <property type="entry name" value="Glyco_transf_4"/>
    <property type="match status" value="1"/>
</dbReference>
<reference evidence="6" key="1">
    <citation type="journal article" date="2019" name="Int. J. Syst. Evol. Microbiol.">
        <title>The Global Catalogue of Microorganisms (GCM) 10K type strain sequencing project: providing services to taxonomists for standard genome sequencing and annotation.</title>
        <authorList>
            <consortium name="The Broad Institute Genomics Platform"/>
            <consortium name="The Broad Institute Genome Sequencing Center for Infectious Disease"/>
            <person name="Wu L."/>
            <person name="Ma J."/>
        </authorList>
    </citation>
    <scope>NUCLEOTIDE SEQUENCE [LARGE SCALE GENOMIC DNA]</scope>
    <source>
        <strain evidence="6">CECT 7184</strain>
    </source>
</reference>
<gene>
    <name evidence="5" type="ORF">ACFPU1_01560</name>
</gene>
<dbReference type="PANTHER" id="PTHR12526">
    <property type="entry name" value="GLYCOSYLTRANSFERASE"/>
    <property type="match status" value="1"/>
</dbReference>
<organism evidence="5 6">
    <name type="scientific">Thalassorhabdus alkalitolerans</name>
    <dbReference type="NCBI Taxonomy" id="2282697"/>
    <lineage>
        <taxon>Bacteria</taxon>
        <taxon>Bacillati</taxon>
        <taxon>Bacillota</taxon>
        <taxon>Bacilli</taxon>
        <taxon>Bacillales</taxon>
        <taxon>Bacillaceae</taxon>
        <taxon>Thalassorhabdus</taxon>
    </lineage>
</organism>
<feature type="domain" description="Glycosyltransferase subfamily 4-like N-terminal" evidence="4">
    <location>
        <begin position="20"/>
        <end position="162"/>
    </location>
</feature>
<accession>A0ABW0YIF8</accession>
<keyword evidence="2 5" id="KW-0808">Transferase</keyword>
<dbReference type="GO" id="GO:0016757">
    <property type="term" value="F:glycosyltransferase activity"/>
    <property type="evidence" value="ECO:0007669"/>
    <property type="project" value="UniProtKB-KW"/>
</dbReference>
<dbReference type="Gene3D" id="3.40.50.2000">
    <property type="entry name" value="Glycogen Phosphorylase B"/>
    <property type="match status" value="2"/>
</dbReference>
<dbReference type="SUPFAM" id="SSF53756">
    <property type="entry name" value="UDP-Glycosyltransferase/glycogen phosphorylase"/>
    <property type="match status" value="1"/>
</dbReference>
<evidence type="ECO:0000259" key="3">
    <source>
        <dbReference type="Pfam" id="PF00534"/>
    </source>
</evidence>
<dbReference type="Pfam" id="PF00534">
    <property type="entry name" value="Glycos_transf_1"/>
    <property type="match status" value="1"/>
</dbReference>
<name>A0ABW0YIF8_9BACI</name>
<comment type="caution">
    <text evidence="5">The sequence shown here is derived from an EMBL/GenBank/DDBJ whole genome shotgun (WGS) entry which is preliminary data.</text>
</comment>
<protein>
    <submittedName>
        <fullName evidence="5">Glycosyltransferase family 4 protein</fullName>
        <ecNumber evidence="5">2.4.-.-</ecNumber>
    </submittedName>
</protein>
<dbReference type="Proteomes" id="UP001596142">
    <property type="component" value="Unassembled WGS sequence"/>
</dbReference>